<dbReference type="GO" id="GO:0034316">
    <property type="term" value="P:negative regulation of Arp2/3 complex-mediated actin nucleation"/>
    <property type="evidence" value="ECO:0007669"/>
    <property type="project" value="TreeGrafter"/>
</dbReference>
<dbReference type="EnsemblMetazoa" id="Aqu2.1.40828_001">
    <property type="protein sequence ID" value="Aqu2.1.40828_001"/>
    <property type="gene ID" value="Aqu2.1.40828"/>
</dbReference>
<dbReference type="SUPFAM" id="SSF55753">
    <property type="entry name" value="Actin depolymerizing proteins"/>
    <property type="match status" value="1"/>
</dbReference>
<dbReference type="KEGG" id="aqu:100638629"/>
<reference evidence="8" key="2">
    <citation type="submission" date="2017-05" db="UniProtKB">
        <authorList>
            <consortium name="EnsemblMetazoa"/>
        </authorList>
    </citation>
    <scope>IDENTIFICATION</scope>
</reference>
<feature type="domain" description="ADF-H" evidence="7">
    <location>
        <begin position="4"/>
        <end position="144"/>
    </location>
</feature>
<protein>
    <recommendedName>
        <fullName evidence="7">ADF-H domain-containing protein</fullName>
    </recommendedName>
</protein>
<reference evidence="9" key="1">
    <citation type="journal article" date="2010" name="Nature">
        <title>The Amphimedon queenslandica genome and the evolution of animal complexity.</title>
        <authorList>
            <person name="Srivastava M."/>
            <person name="Simakov O."/>
            <person name="Chapman J."/>
            <person name="Fahey B."/>
            <person name="Gauthier M.E."/>
            <person name="Mitros T."/>
            <person name="Richards G.S."/>
            <person name="Conaco C."/>
            <person name="Dacre M."/>
            <person name="Hellsten U."/>
            <person name="Larroux C."/>
            <person name="Putnam N.H."/>
            <person name="Stanke M."/>
            <person name="Adamska M."/>
            <person name="Darling A."/>
            <person name="Degnan S.M."/>
            <person name="Oakley T.H."/>
            <person name="Plachetzki D.C."/>
            <person name="Zhai Y."/>
            <person name="Adamski M."/>
            <person name="Calcino A."/>
            <person name="Cummins S.F."/>
            <person name="Goodstein D.M."/>
            <person name="Harris C."/>
            <person name="Jackson D.J."/>
            <person name="Leys S.P."/>
            <person name="Shu S."/>
            <person name="Woodcroft B.J."/>
            <person name="Vervoort M."/>
            <person name="Kosik K.S."/>
            <person name="Manning G."/>
            <person name="Degnan B.M."/>
            <person name="Rokhsar D.S."/>
        </authorList>
    </citation>
    <scope>NUCLEOTIDE SEQUENCE [LARGE SCALE GENOMIC DNA]</scope>
</reference>
<evidence type="ECO:0000256" key="1">
    <source>
        <dbReference type="ARBA" id="ARBA00004123"/>
    </source>
</evidence>
<dbReference type="FunFam" id="3.40.20.10:FF:000026">
    <property type="entry name" value="Glia maturation factor"/>
    <property type="match status" value="1"/>
</dbReference>
<name>A0A1X7VN56_AMPQE</name>
<evidence type="ECO:0000259" key="7">
    <source>
        <dbReference type="PROSITE" id="PS51263"/>
    </source>
</evidence>
<dbReference type="GO" id="GO:0071846">
    <property type="term" value="P:actin filament debranching"/>
    <property type="evidence" value="ECO:0007669"/>
    <property type="project" value="InterPro"/>
</dbReference>
<dbReference type="Proteomes" id="UP000007879">
    <property type="component" value="Unassembled WGS sequence"/>
</dbReference>
<proteinExistence type="inferred from homology"/>
<dbReference type="OrthoDB" id="3919494at2759"/>
<organism evidence="8">
    <name type="scientific">Amphimedon queenslandica</name>
    <name type="common">Sponge</name>
    <dbReference type="NCBI Taxonomy" id="400682"/>
    <lineage>
        <taxon>Eukaryota</taxon>
        <taxon>Metazoa</taxon>
        <taxon>Porifera</taxon>
        <taxon>Demospongiae</taxon>
        <taxon>Heteroscleromorpha</taxon>
        <taxon>Haplosclerida</taxon>
        <taxon>Niphatidae</taxon>
        <taxon>Amphimedon</taxon>
    </lineage>
</organism>
<keyword evidence="5" id="KW-0539">Nucleus</keyword>
<comment type="similarity">
    <text evidence="3 6">Belongs to the actin-binding proteins ADF family. GMF subfamily.</text>
</comment>
<dbReference type="GO" id="GO:0003779">
    <property type="term" value="F:actin binding"/>
    <property type="evidence" value="ECO:0007669"/>
    <property type="project" value="InterPro"/>
</dbReference>
<dbReference type="InterPro" id="IPR002108">
    <property type="entry name" value="ADF-H"/>
</dbReference>
<accession>A0A1X7VN56</accession>
<dbReference type="GO" id="GO:0005634">
    <property type="term" value="C:nucleus"/>
    <property type="evidence" value="ECO:0007669"/>
    <property type="project" value="UniProtKB-SubCell"/>
</dbReference>
<dbReference type="GO" id="GO:0071933">
    <property type="term" value="F:Arp2/3 complex binding"/>
    <property type="evidence" value="ECO:0007669"/>
    <property type="project" value="InterPro"/>
</dbReference>
<evidence type="ECO:0000256" key="4">
    <source>
        <dbReference type="ARBA" id="ARBA00022490"/>
    </source>
</evidence>
<keyword evidence="9" id="KW-1185">Reference proteome</keyword>
<dbReference type="PIRSF" id="PIRSF001788">
    <property type="entry name" value="GMF-beta"/>
    <property type="match status" value="1"/>
</dbReference>
<evidence type="ECO:0000256" key="2">
    <source>
        <dbReference type="ARBA" id="ARBA00004496"/>
    </source>
</evidence>
<evidence type="ECO:0000256" key="5">
    <source>
        <dbReference type="ARBA" id="ARBA00023242"/>
    </source>
</evidence>
<dbReference type="STRING" id="400682.A0A1X7VN56"/>
<evidence type="ECO:0000313" key="8">
    <source>
        <dbReference type="EnsemblMetazoa" id="Aqu2.1.40828_001"/>
    </source>
</evidence>
<dbReference type="OMA" id="KYVHGDG"/>
<evidence type="ECO:0000313" key="9">
    <source>
        <dbReference type="Proteomes" id="UP000007879"/>
    </source>
</evidence>
<evidence type="ECO:0000256" key="6">
    <source>
        <dbReference type="PIRNR" id="PIRNR001788"/>
    </source>
</evidence>
<dbReference type="InterPro" id="IPR029006">
    <property type="entry name" value="ADF-H/Gelsolin-like_dom_sf"/>
</dbReference>
<dbReference type="Gene3D" id="3.40.20.10">
    <property type="entry name" value="Severin"/>
    <property type="match status" value="1"/>
</dbReference>
<dbReference type="PANTHER" id="PTHR11249:SF2">
    <property type="entry name" value="GLIA MATURATION FACTOR"/>
    <property type="match status" value="1"/>
</dbReference>
<dbReference type="EnsemblMetazoa" id="XM_003383722.3">
    <property type="protein sequence ID" value="XP_003383770.1"/>
    <property type="gene ID" value="LOC100638629"/>
</dbReference>
<evidence type="ECO:0000256" key="3">
    <source>
        <dbReference type="ARBA" id="ARBA00010055"/>
    </source>
</evidence>
<dbReference type="CDD" id="cd11283">
    <property type="entry name" value="ADF_GMF-beta_like"/>
    <property type="match status" value="1"/>
</dbReference>
<keyword evidence="4" id="KW-0963">Cytoplasm</keyword>
<gene>
    <name evidence="8" type="primary">100638629</name>
</gene>
<dbReference type="PROSITE" id="PS51263">
    <property type="entry name" value="ADF_H"/>
    <property type="match status" value="1"/>
</dbReference>
<dbReference type="Pfam" id="PF00241">
    <property type="entry name" value="Cofilin_ADF"/>
    <property type="match status" value="1"/>
</dbReference>
<dbReference type="AlphaFoldDB" id="A0A1X7VN56"/>
<dbReference type="PANTHER" id="PTHR11249">
    <property type="entry name" value="GLIAL FACTOR NATURATION FACTOR"/>
    <property type="match status" value="1"/>
</dbReference>
<dbReference type="InterPro" id="IPR011171">
    <property type="entry name" value="GMF"/>
</dbReference>
<comment type="subcellular location">
    <subcellularLocation>
        <location evidence="2">Cytoplasm</location>
    </subcellularLocation>
    <subcellularLocation>
        <location evidence="1">Nucleus</location>
    </subcellularLocation>
</comment>
<dbReference type="InParanoid" id="A0A1X7VN56"/>
<dbReference type="eggNOG" id="KOG1736">
    <property type="taxonomic scope" value="Eukaryota"/>
</dbReference>
<dbReference type="GO" id="GO:0030864">
    <property type="term" value="C:cortical actin cytoskeleton"/>
    <property type="evidence" value="ECO:0007669"/>
    <property type="project" value="TreeGrafter"/>
</dbReference>
<dbReference type="SMART" id="SM00102">
    <property type="entry name" value="ADF"/>
    <property type="match status" value="1"/>
</dbReference>
<sequence>MAQNLEVCSISPELFERVKKFRFRKEKTSAAIIMKIDVESMTIIEDDTVDEDTMNDLKIEDLEAELPTHEPRYVALSYCYHHDDGRVSYPLVFIFVSPQGIKPELQMMYAGSKLTLVNKCGFTKVYELRGTDELTEEWLLSKLKK</sequence>